<name>A0ABR0AQ31_9CRUS</name>
<dbReference type="Proteomes" id="UP001234178">
    <property type="component" value="Unassembled WGS sequence"/>
</dbReference>
<accession>A0ABR0AQ31</accession>
<evidence type="ECO:0000313" key="2">
    <source>
        <dbReference type="EMBL" id="KAK4027191.1"/>
    </source>
</evidence>
<reference evidence="2 3" key="1">
    <citation type="journal article" date="2023" name="Nucleic Acids Res.">
        <title>The hologenome of Daphnia magna reveals possible DNA methylation and microbiome-mediated evolution of the host genome.</title>
        <authorList>
            <person name="Chaturvedi A."/>
            <person name="Li X."/>
            <person name="Dhandapani V."/>
            <person name="Marshall H."/>
            <person name="Kissane S."/>
            <person name="Cuenca-Cambronero M."/>
            <person name="Asole G."/>
            <person name="Calvet F."/>
            <person name="Ruiz-Romero M."/>
            <person name="Marangio P."/>
            <person name="Guigo R."/>
            <person name="Rago D."/>
            <person name="Mirbahai L."/>
            <person name="Eastwood N."/>
            <person name="Colbourne J.K."/>
            <person name="Zhou J."/>
            <person name="Mallon E."/>
            <person name="Orsini L."/>
        </authorList>
    </citation>
    <scope>NUCLEOTIDE SEQUENCE [LARGE SCALE GENOMIC DNA]</scope>
    <source>
        <strain evidence="2">LRV0_1</strain>
    </source>
</reference>
<feature type="region of interest" description="Disordered" evidence="1">
    <location>
        <begin position="1"/>
        <end position="24"/>
    </location>
</feature>
<comment type="caution">
    <text evidence="2">The sequence shown here is derived from an EMBL/GenBank/DDBJ whole genome shotgun (WGS) entry which is preliminary data.</text>
</comment>
<evidence type="ECO:0000313" key="3">
    <source>
        <dbReference type="Proteomes" id="UP001234178"/>
    </source>
</evidence>
<gene>
    <name evidence="2" type="ORF">OUZ56_016203</name>
</gene>
<feature type="compositionally biased region" description="Basic residues" evidence="1">
    <location>
        <begin position="1"/>
        <end position="12"/>
    </location>
</feature>
<protein>
    <recommendedName>
        <fullName evidence="4">Peptidase aspartic putative domain-containing protein</fullName>
    </recommendedName>
</protein>
<evidence type="ECO:0000256" key="1">
    <source>
        <dbReference type="SAM" id="MobiDB-lite"/>
    </source>
</evidence>
<dbReference type="EMBL" id="JAOYFB010000038">
    <property type="protein sequence ID" value="KAK4027191.1"/>
    <property type="molecule type" value="Genomic_DNA"/>
</dbReference>
<organism evidence="2 3">
    <name type="scientific">Daphnia magna</name>
    <dbReference type="NCBI Taxonomy" id="35525"/>
    <lineage>
        <taxon>Eukaryota</taxon>
        <taxon>Metazoa</taxon>
        <taxon>Ecdysozoa</taxon>
        <taxon>Arthropoda</taxon>
        <taxon>Crustacea</taxon>
        <taxon>Branchiopoda</taxon>
        <taxon>Diplostraca</taxon>
        <taxon>Cladocera</taxon>
        <taxon>Anomopoda</taxon>
        <taxon>Daphniidae</taxon>
        <taxon>Daphnia</taxon>
    </lineage>
</organism>
<keyword evidence="3" id="KW-1185">Reference proteome</keyword>
<sequence>MENGKLKKKREGRRGDGHIGQGWSNTDLQHHIQKGYTYAIYNDANIHRQLKHKLNCFGSTLDPRFKKGCIKRSGIPETDIIAAVKLEIDILAHTRHNRQEFDLVIGFDYFWKIMIHQTKQGSDGSVACVRKLGWIIFGASEEKKESSVLLTTVKNSARPVVDFKEFWVLEHMGVTKEELEDQGFL</sequence>
<proteinExistence type="predicted"/>
<evidence type="ECO:0008006" key="4">
    <source>
        <dbReference type="Google" id="ProtNLM"/>
    </source>
</evidence>